<keyword evidence="2" id="KW-1185">Reference proteome</keyword>
<comment type="caution">
    <text evidence="1">The sequence shown here is derived from an EMBL/GenBank/DDBJ whole genome shotgun (WGS) entry which is preliminary data.</text>
</comment>
<proteinExistence type="predicted"/>
<dbReference type="EMBL" id="PNBA02000012">
    <property type="protein sequence ID" value="KAG6405103.1"/>
    <property type="molecule type" value="Genomic_DNA"/>
</dbReference>
<organism evidence="1">
    <name type="scientific">Salvia splendens</name>
    <name type="common">Scarlet sage</name>
    <dbReference type="NCBI Taxonomy" id="180675"/>
    <lineage>
        <taxon>Eukaryota</taxon>
        <taxon>Viridiplantae</taxon>
        <taxon>Streptophyta</taxon>
        <taxon>Embryophyta</taxon>
        <taxon>Tracheophyta</taxon>
        <taxon>Spermatophyta</taxon>
        <taxon>Magnoliopsida</taxon>
        <taxon>eudicotyledons</taxon>
        <taxon>Gunneridae</taxon>
        <taxon>Pentapetalae</taxon>
        <taxon>asterids</taxon>
        <taxon>lamiids</taxon>
        <taxon>Lamiales</taxon>
        <taxon>Lamiaceae</taxon>
        <taxon>Nepetoideae</taxon>
        <taxon>Mentheae</taxon>
        <taxon>Salviinae</taxon>
        <taxon>Salvia</taxon>
        <taxon>Salvia subgen. Calosphace</taxon>
        <taxon>core Calosphace</taxon>
    </lineage>
</organism>
<name>A0A8X8ZHR0_SALSN</name>
<sequence>MNSLGMAPVISLVGFGLLDRGFPVGSLSDMFTNENSENIVLLGSTRVGSRCVIQISAGFMIFFASR</sequence>
<accession>A0A8X8ZHR0</accession>
<dbReference type="AlphaFoldDB" id="A0A8X8ZHR0"/>
<evidence type="ECO:0000313" key="2">
    <source>
        <dbReference type="Proteomes" id="UP000298416"/>
    </source>
</evidence>
<reference evidence="1" key="1">
    <citation type="submission" date="2018-01" db="EMBL/GenBank/DDBJ databases">
        <authorList>
            <person name="Mao J.F."/>
        </authorList>
    </citation>
    <scope>NUCLEOTIDE SEQUENCE</scope>
    <source>
        <strain evidence="1">Huo1</strain>
        <tissue evidence="1">Leaf</tissue>
    </source>
</reference>
<protein>
    <submittedName>
        <fullName evidence="1">Uncharacterized protein</fullName>
    </submittedName>
</protein>
<reference evidence="1" key="2">
    <citation type="submission" date="2020-08" db="EMBL/GenBank/DDBJ databases">
        <title>Plant Genome Project.</title>
        <authorList>
            <person name="Zhang R.-G."/>
        </authorList>
    </citation>
    <scope>NUCLEOTIDE SEQUENCE</scope>
    <source>
        <strain evidence="1">Huo1</strain>
        <tissue evidence="1">Leaf</tissue>
    </source>
</reference>
<dbReference type="Proteomes" id="UP000298416">
    <property type="component" value="Unassembled WGS sequence"/>
</dbReference>
<evidence type="ECO:0000313" key="1">
    <source>
        <dbReference type="EMBL" id="KAG6405103.1"/>
    </source>
</evidence>
<gene>
    <name evidence="1" type="ORF">SASPL_132685</name>
</gene>